<evidence type="ECO:0000313" key="3">
    <source>
        <dbReference type="EMBL" id="QGY44607.1"/>
    </source>
</evidence>
<keyword evidence="1" id="KW-1133">Transmembrane helix</keyword>
<keyword evidence="1" id="KW-0472">Membrane</keyword>
<organism evidence="3 4">
    <name type="scientific">Maribellus comscasis</name>
    <dbReference type="NCBI Taxonomy" id="2681766"/>
    <lineage>
        <taxon>Bacteria</taxon>
        <taxon>Pseudomonadati</taxon>
        <taxon>Bacteroidota</taxon>
        <taxon>Bacteroidia</taxon>
        <taxon>Marinilabiliales</taxon>
        <taxon>Prolixibacteraceae</taxon>
        <taxon>Maribellus</taxon>
    </lineage>
</organism>
<feature type="transmembrane region" description="Helical" evidence="1">
    <location>
        <begin position="88"/>
        <end position="106"/>
    </location>
</feature>
<evidence type="ECO:0000256" key="1">
    <source>
        <dbReference type="SAM" id="Phobius"/>
    </source>
</evidence>
<reference evidence="3 4" key="1">
    <citation type="submission" date="2019-11" db="EMBL/GenBank/DDBJ databases">
        <authorList>
            <person name="Zheng R.K."/>
            <person name="Sun C.M."/>
        </authorList>
    </citation>
    <scope>NUCLEOTIDE SEQUENCE [LARGE SCALE GENOMIC DNA]</scope>
    <source>
        <strain evidence="3 4">WC007</strain>
    </source>
</reference>
<feature type="domain" description="DUF4395" evidence="2">
    <location>
        <begin position="15"/>
        <end position="141"/>
    </location>
</feature>
<dbReference type="KEGG" id="mcos:GM418_13325"/>
<gene>
    <name evidence="3" type="ORF">GM418_13325</name>
</gene>
<protein>
    <submittedName>
        <fullName evidence="3">DUF4395 family protein</fullName>
    </submittedName>
</protein>
<evidence type="ECO:0000313" key="4">
    <source>
        <dbReference type="Proteomes" id="UP000428260"/>
    </source>
</evidence>
<dbReference type="AlphaFoldDB" id="A0A6I6JWU2"/>
<evidence type="ECO:0000259" key="2">
    <source>
        <dbReference type="Pfam" id="PF14340"/>
    </source>
</evidence>
<name>A0A6I6JWU2_9BACT</name>
<accession>A0A6I6JWU2</accession>
<sequence>MKIQGIVCPVSIEKIDSKVSRLTVFLNVILMGFFIYTKNPLFIGIVAADYFIRAIWKMEYSPLRYIAFSIISALKLPKKPINLAQKVFASRLGVICALTSLILQLLGYTTGALIVAGILMALSFMDSVMNFCVGCIIYNYIVYPFYKDKD</sequence>
<dbReference type="EMBL" id="CP046401">
    <property type="protein sequence ID" value="QGY44607.1"/>
    <property type="molecule type" value="Genomic_DNA"/>
</dbReference>
<dbReference type="RefSeq" id="WP_158867076.1">
    <property type="nucleotide sequence ID" value="NZ_CP046401.1"/>
</dbReference>
<dbReference type="Proteomes" id="UP000428260">
    <property type="component" value="Chromosome"/>
</dbReference>
<feature type="transmembrane region" description="Helical" evidence="1">
    <location>
        <begin position="24"/>
        <end position="48"/>
    </location>
</feature>
<keyword evidence="1" id="KW-0812">Transmembrane</keyword>
<proteinExistence type="predicted"/>
<feature type="transmembrane region" description="Helical" evidence="1">
    <location>
        <begin position="112"/>
        <end position="141"/>
    </location>
</feature>
<dbReference type="InterPro" id="IPR025508">
    <property type="entry name" value="DUF4395"/>
</dbReference>
<dbReference type="Pfam" id="PF14340">
    <property type="entry name" value="DUF4395"/>
    <property type="match status" value="1"/>
</dbReference>
<keyword evidence="4" id="KW-1185">Reference proteome</keyword>